<proteinExistence type="predicted"/>
<dbReference type="Gene3D" id="3.90.25.10">
    <property type="entry name" value="UDP-galactose 4-epimerase, domain 1"/>
    <property type="match status" value="1"/>
</dbReference>
<keyword evidence="2" id="KW-1185">Reference proteome</keyword>
<gene>
    <name evidence="1" type="ORF">CRHIZ90672A_00015862</name>
</gene>
<dbReference type="OrthoDB" id="10364713at2759"/>
<dbReference type="Proteomes" id="UP000696573">
    <property type="component" value="Unassembled WGS sequence"/>
</dbReference>
<accession>A0A9N9VS51</accession>
<evidence type="ECO:0000313" key="2">
    <source>
        <dbReference type="Proteomes" id="UP000696573"/>
    </source>
</evidence>
<evidence type="ECO:0000313" key="1">
    <source>
        <dbReference type="EMBL" id="CAH0027390.1"/>
    </source>
</evidence>
<dbReference type="AlphaFoldDB" id="A0A9N9VS51"/>
<protein>
    <submittedName>
        <fullName evidence="1">Uncharacterized protein</fullName>
    </submittedName>
</protein>
<reference evidence="1" key="1">
    <citation type="submission" date="2021-10" db="EMBL/GenBank/DDBJ databases">
        <authorList>
            <person name="Piombo E."/>
        </authorList>
    </citation>
    <scope>NUCLEOTIDE SEQUENCE</scope>
</reference>
<organism evidence="1 2">
    <name type="scientific">Clonostachys rhizophaga</name>
    <dbReference type="NCBI Taxonomy" id="160324"/>
    <lineage>
        <taxon>Eukaryota</taxon>
        <taxon>Fungi</taxon>
        <taxon>Dikarya</taxon>
        <taxon>Ascomycota</taxon>
        <taxon>Pezizomycotina</taxon>
        <taxon>Sordariomycetes</taxon>
        <taxon>Hypocreomycetidae</taxon>
        <taxon>Hypocreales</taxon>
        <taxon>Bionectriaceae</taxon>
        <taxon>Clonostachys</taxon>
    </lineage>
</organism>
<sequence>MAGLSIYLESFTSQRQDIDSSSIQGPIYVDLQSTHDGAEFSPEKGHLRTTYGRNWLVILPDMTVSMPQILHALEAIAGKNTLFLAKNELDPKLEAIAGSWPALFEVTLAPRLGLVADGTLTQTVRDLC</sequence>
<dbReference type="EMBL" id="CABFNQ020000727">
    <property type="protein sequence ID" value="CAH0027390.1"/>
    <property type="molecule type" value="Genomic_DNA"/>
</dbReference>
<name>A0A9N9VS51_9HYPO</name>
<comment type="caution">
    <text evidence="1">The sequence shown here is derived from an EMBL/GenBank/DDBJ whole genome shotgun (WGS) entry which is preliminary data.</text>
</comment>
<dbReference type="Gene3D" id="3.40.50.720">
    <property type="entry name" value="NAD(P)-binding Rossmann-like Domain"/>
    <property type="match status" value="1"/>
</dbReference>